<name>A0A409XLX3_PSICY</name>
<dbReference type="AlphaFoldDB" id="A0A409XLX3"/>
<dbReference type="OrthoDB" id="3066329at2759"/>
<comment type="caution">
    <text evidence="1">The sequence shown here is derived from an EMBL/GenBank/DDBJ whole genome shotgun (WGS) entry which is preliminary data.</text>
</comment>
<reference evidence="1 2" key="1">
    <citation type="journal article" date="2018" name="Evol. Lett.">
        <title>Horizontal gene cluster transfer increased hallucinogenic mushroom diversity.</title>
        <authorList>
            <person name="Reynolds H.T."/>
            <person name="Vijayakumar V."/>
            <person name="Gluck-Thaler E."/>
            <person name="Korotkin H.B."/>
            <person name="Matheny P.B."/>
            <person name="Slot J.C."/>
        </authorList>
    </citation>
    <scope>NUCLEOTIDE SEQUENCE [LARGE SCALE GENOMIC DNA]</scope>
    <source>
        <strain evidence="1 2">2631</strain>
    </source>
</reference>
<dbReference type="InParanoid" id="A0A409XLX3"/>
<dbReference type="Proteomes" id="UP000283269">
    <property type="component" value="Unassembled WGS sequence"/>
</dbReference>
<protein>
    <submittedName>
        <fullName evidence="1">Uncharacterized protein</fullName>
    </submittedName>
</protein>
<keyword evidence="2" id="KW-1185">Reference proteome</keyword>
<organism evidence="1 2">
    <name type="scientific">Psilocybe cyanescens</name>
    <dbReference type="NCBI Taxonomy" id="93625"/>
    <lineage>
        <taxon>Eukaryota</taxon>
        <taxon>Fungi</taxon>
        <taxon>Dikarya</taxon>
        <taxon>Basidiomycota</taxon>
        <taxon>Agaricomycotina</taxon>
        <taxon>Agaricomycetes</taxon>
        <taxon>Agaricomycetidae</taxon>
        <taxon>Agaricales</taxon>
        <taxon>Agaricineae</taxon>
        <taxon>Strophariaceae</taxon>
        <taxon>Psilocybe</taxon>
    </lineage>
</organism>
<evidence type="ECO:0000313" key="2">
    <source>
        <dbReference type="Proteomes" id="UP000283269"/>
    </source>
</evidence>
<evidence type="ECO:0000313" key="1">
    <source>
        <dbReference type="EMBL" id="PPQ91795.1"/>
    </source>
</evidence>
<gene>
    <name evidence="1" type="ORF">CVT25_000440</name>
</gene>
<proteinExistence type="predicted"/>
<accession>A0A409XLX3</accession>
<dbReference type="EMBL" id="NHYD01001248">
    <property type="protein sequence ID" value="PPQ91795.1"/>
    <property type="molecule type" value="Genomic_DNA"/>
</dbReference>
<sequence length="108" mass="12253">MSVLVIPKAPFPSFTLALSRQNVQLKEDDLDESVQLPARGAEVDLMTYAADEDRSDTETIFEVRPERTKLRRDVMQCKGLIYLPKLIAILRVLTCFCGKSGNSRKKHE</sequence>